<gene>
    <name evidence="4" type="ORF">NCTC7982_00008</name>
</gene>
<comment type="caution">
    <text evidence="4">The sequence shown here is derived from an EMBL/GenBank/DDBJ whole genome shotgun (WGS) entry which is preliminary data.</text>
</comment>
<proteinExistence type="predicted"/>
<dbReference type="Gene3D" id="1.10.357.10">
    <property type="entry name" value="Tetracycline Repressor, domain 2"/>
    <property type="match status" value="1"/>
</dbReference>
<dbReference type="SUPFAM" id="SSF46689">
    <property type="entry name" value="Homeodomain-like"/>
    <property type="match status" value="1"/>
</dbReference>
<accession>A0A9X9QN57</accession>
<dbReference type="InterPro" id="IPR001647">
    <property type="entry name" value="HTH_TetR"/>
</dbReference>
<dbReference type="PANTHER" id="PTHR43479:SF11">
    <property type="entry name" value="ACREF_ENVCD OPERON REPRESSOR-RELATED"/>
    <property type="match status" value="1"/>
</dbReference>
<keyword evidence="1 2" id="KW-0238">DNA-binding</keyword>
<feature type="DNA-binding region" description="H-T-H motif" evidence="2">
    <location>
        <begin position="59"/>
        <end position="78"/>
    </location>
</feature>
<dbReference type="Pfam" id="PF00440">
    <property type="entry name" value="TetR_N"/>
    <property type="match status" value="1"/>
</dbReference>
<dbReference type="Proteomes" id="UP000373301">
    <property type="component" value="Unassembled WGS sequence"/>
</dbReference>
<dbReference type="InterPro" id="IPR039532">
    <property type="entry name" value="TetR_C_Firmicutes"/>
</dbReference>
<evidence type="ECO:0000256" key="2">
    <source>
        <dbReference type="PROSITE-ProRule" id="PRU00335"/>
    </source>
</evidence>
<dbReference type="GO" id="GO:0003677">
    <property type="term" value="F:DNA binding"/>
    <property type="evidence" value="ECO:0007669"/>
    <property type="project" value="UniProtKB-UniRule"/>
</dbReference>
<sequence length="207" mass="24532">MVNVNYYLNLYCIITFNKIYDFKVLYKGDNILVSSDNTNLKFLKAFSELLKTRSFEQIKVSDLAKKAQLSRRAFYNHYNSKEDFLRESILIIFDDITKILNNDLLYEEVVLREMLSYMYINKEIIKSFVCFFPNIDNIIKDYIKGMIIHSEIPDLKKQLETAYKVPYTFALDIYISTIESIILNWIDNDFNEAPEEIANYINSVVRI</sequence>
<name>A0A9X9QN57_STRDY</name>
<dbReference type="PROSITE" id="PS50977">
    <property type="entry name" value="HTH_TETR_2"/>
    <property type="match status" value="1"/>
</dbReference>
<dbReference type="Pfam" id="PF14278">
    <property type="entry name" value="TetR_C_8"/>
    <property type="match status" value="1"/>
</dbReference>
<evidence type="ECO:0000313" key="5">
    <source>
        <dbReference type="Proteomes" id="UP000373301"/>
    </source>
</evidence>
<dbReference type="InterPro" id="IPR050624">
    <property type="entry name" value="HTH-type_Tx_Regulator"/>
</dbReference>
<dbReference type="PANTHER" id="PTHR43479">
    <property type="entry name" value="ACREF/ENVCD OPERON REPRESSOR-RELATED"/>
    <property type="match status" value="1"/>
</dbReference>
<feature type="domain" description="HTH tetR-type" evidence="3">
    <location>
        <begin position="36"/>
        <end position="96"/>
    </location>
</feature>
<dbReference type="AlphaFoldDB" id="A0A9X9QN57"/>
<evidence type="ECO:0000256" key="1">
    <source>
        <dbReference type="ARBA" id="ARBA00023125"/>
    </source>
</evidence>
<protein>
    <submittedName>
        <fullName evidence="4">Transcriptional regulator, TetR family</fullName>
    </submittedName>
</protein>
<reference evidence="4 5" key="1">
    <citation type="submission" date="2019-05" db="EMBL/GenBank/DDBJ databases">
        <authorList>
            <consortium name="Pathogen Informatics"/>
        </authorList>
    </citation>
    <scope>NUCLEOTIDE SEQUENCE [LARGE SCALE GENOMIC DNA]</scope>
    <source>
        <strain evidence="4 5">NCTC7982</strain>
    </source>
</reference>
<evidence type="ECO:0000259" key="3">
    <source>
        <dbReference type="PROSITE" id="PS50977"/>
    </source>
</evidence>
<organism evidence="4 5">
    <name type="scientific">Streptococcus dysgalactiae</name>
    <dbReference type="NCBI Taxonomy" id="1334"/>
    <lineage>
        <taxon>Bacteria</taxon>
        <taxon>Bacillati</taxon>
        <taxon>Bacillota</taxon>
        <taxon>Bacilli</taxon>
        <taxon>Lactobacillales</taxon>
        <taxon>Streptococcaceae</taxon>
        <taxon>Streptococcus</taxon>
    </lineage>
</organism>
<evidence type="ECO:0000313" key="4">
    <source>
        <dbReference type="EMBL" id="VTS75989.1"/>
    </source>
</evidence>
<dbReference type="InterPro" id="IPR009057">
    <property type="entry name" value="Homeodomain-like_sf"/>
</dbReference>
<dbReference type="EMBL" id="CABEIM010000001">
    <property type="protein sequence ID" value="VTS75989.1"/>
    <property type="molecule type" value="Genomic_DNA"/>
</dbReference>